<comment type="caution">
    <text evidence="4">The sequence shown here is derived from an EMBL/GenBank/DDBJ whole genome shotgun (WGS) entry which is preliminary data.</text>
</comment>
<dbReference type="Proteomes" id="UP001529275">
    <property type="component" value="Unassembled WGS sequence"/>
</dbReference>
<feature type="domain" description="HTH tetR-type" evidence="3">
    <location>
        <begin position="15"/>
        <end position="75"/>
    </location>
</feature>
<dbReference type="EMBL" id="JAUDCK010000029">
    <property type="protein sequence ID" value="MDM8196294.1"/>
    <property type="molecule type" value="Genomic_DNA"/>
</dbReference>
<dbReference type="InterPro" id="IPR001647">
    <property type="entry name" value="HTH_TetR"/>
</dbReference>
<evidence type="ECO:0000313" key="4">
    <source>
        <dbReference type="EMBL" id="MDM8196294.1"/>
    </source>
</evidence>
<proteinExistence type="predicted"/>
<keyword evidence="1 2" id="KW-0238">DNA-binding</keyword>
<gene>
    <name evidence="4" type="ORF">QUV98_08205</name>
</gene>
<dbReference type="Pfam" id="PF00440">
    <property type="entry name" value="TetR_N"/>
    <property type="match status" value="1"/>
</dbReference>
<dbReference type="InterPro" id="IPR009057">
    <property type="entry name" value="Homeodomain-like_sf"/>
</dbReference>
<dbReference type="PROSITE" id="PS50977">
    <property type="entry name" value="HTH_TETR_2"/>
    <property type="match status" value="1"/>
</dbReference>
<keyword evidence="5" id="KW-1185">Reference proteome</keyword>
<accession>A0ABT7UJG3</accession>
<feature type="DNA-binding region" description="H-T-H motif" evidence="2">
    <location>
        <begin position="38"/>
        <end position="57"/>
    </location>
</feature>
<organism evidence="4 5">
    <name type="scientific">Massilimicrobiota timonensis</name>
    <dbReference type="NCBI Taxonomy" id="1776392"/>
    <lineage>
        <taxon>Bacteria</taxon>
        <taxon>Bacillati</taxon>
        <taxon>Bacillota</taxon>
        <taxon>Erysipelotrichia</taxon>
        <taxon>Erysipelotrichales</taxon>
        <taxon>Erysipelotrichaceae</taxon>
        <taxon>Massilimicrobiota</taxon>
    </lineage>
</organism>
<dbReference type="Gene3D" id="1.10.357.10">
    <property type="entry name" value="Tetracycline Repressor, domain 2"/>
    <property type="match status" value="1"/>
</dbReference>
<sequence>MKKNFIRAKSQENKNIRIQQIMDTTDKLFYEKTYHEITLTMIAKEMNLARGGLYKYVTSKEEIFLMIYLQKQGIMLQDIVNNLSRDKINPDSLSKVISQTIYQHLDFIKYHQILNAIIETNVTVEKLAEFKLKSHKQMTSLFNILERVLQKNRIQIYDLYLTILYHCVYLYDRVAYNKNYVKAMKLANLEIENIDFVEHLSHFIHIIFFNN</sequence>
<evidence type="ECO:0000313" key="5">
    <source>
        <dbReference type="Proteomes" id="UP001529275"/>
    </source>
</evidence>
<reference evidence="5" key="1">
    <citation type="submission" date="2023-06" db="EMBL/GenBank/DDBJ databases">
        <title>Identification and characterization of horizontal gene transfer across gut microbiota members of farm animals based on homology search.</title>
        <authorList>
            <person name="Zeman M."/>
            <person name="Kubasova T."/>
            <person name="Jahodarova E."/>
            <person name="Nykrynova M."/>
            <person name="Rychlik I."/>
        </authorList>
    </citation>
    <scope>NUCLEOTIDE SEQUENCE [LARGE SCALE GENOMIC DNA]</scope>
    <source>
        <strain evidence="5">ET341</strain>
    </source>
</reference>
<name>A0ABT7UJG3_9FIRM</name>
<dbReference type="InterPro" id="IPR041483">
    <property type="entry name" value="TetR_C_34"/>
</dbReference>
<dbReference type="SUPFAM" id="SSF46689">
    <property type="entry name" value="Homeodomain-like"/>
    <property type="match status" value="1"/>
</dbReference>
<dbReference type="RefSeq" id="WP_158095223.1">
    <property type="nucleotide sequence ID" value="NZ_JACJKO010000034.1"/>
</dbReference>
<dbReference type="Pfam" id="PF17929">
    <property type="entry name" value="TetR_C_34"/>
    <property type="match status" value="1"/>
</dbReference>
<evidence type="ECO:0000259" key="3">
    <source>
        <dbReference type="PROSITE" id="PS50977"/>
    </source>
</evidence>
<evidence type="ECO:0000256" key="1">
    <source>
        <dbReference type="ARBA" id="ARBA00023125"/>
    </source>
</evidence>
<protein>
    <submittedName>
        <fullName evidence="4">TetR family transcriptional regulator</fullName>
    </submittedName>
</protein>
<evidence type="ECO:0000256" key="2">
    <source>
        <dbReference type="PROSITE-ProRule" id="PRU00335"/>
    </source>
</evidence>